<dbReference type="Gene3D" id="2.60.210.10">
    <property type="entry name" value="Apoptosis, Tumor Necrosis Factor Receptor Associated Protein 2, Chain A"/>
    <property type="match status" value="1"/>
</dbReference>
<accession>A0ABC8W933</accession>
<feature type="domain" description="BPM/SPOP BACK" evidence="4">
    <location>
        <begin position="580"/>
        <end position="622"/>
    </location>
</feature>
<proteinExistence type="inferred from homology"/>
<evidence type="ECO:0000313" key="5">
    <source>
        <dbReference type="EMBL" id="CAL4904695.1"/>
    </source>
</evidence>
<dbReference type="PANTHER" id="PTHR26379:SF494">
    <property type="entry name" value="BTB DOMAIN-CONTAINING PROTEIN"/>
    <property type="match status" value="1"/>
</dbReference>
<dbReference type="Proteomes" id="UP001497457">
    <property type="component" value="Chromosome 12b"/>
</dbReference>
<protein>
    <recommendedName>
        <fullName evidence="4">BPM/SPOP BACK domain-containing protein</fullName>
    </recommendedName>
</protein>
<dbReference type="InterPro" id="IPR045005">
    <property type="entry name" value="BPM1-6"/>
</dbReference>
<name>A0ABC8W933_9POAL</name>
<dbReference type="EMBL" id="OZ075122">
    <property type="protein sequence ID" value="CAL4904695.1"/>
    <property type="molecule type" value="Genomic_DNA"/>
</dbReference>
<organism evidence="5 6">
    <name type="scientific">Urochloa decumbens</name>
    <dbReference type="NCBI Taxonomy" id="240449"/>
    <lineage>
        <taxon>Eukaryota</taxon>
        <taxon>Viridiplantae</taxon>
        <taxon>Streptophyta</taxon>
        <taxon>Embryophyta</taxon>
        <taxon>Tracheophyta</taxon>
        <taxon>Spermatophyta</taxon>
        <taxon>Magnoliopsida</taxon>
        <taxon>Liliopsida</taxon>
        <taxon>Poales</taxon>
        <taxon>Poaceae</taxon>
        <taxon>PACMAD clade</taxon>
        <taxon>Panicoideae</taxon>
        <taxon>Panicodae</taxon>
        <taxon>Paniceae</taxon>
        <taxon>Melinidinae</taxon>
        <taxon>Urochloa</taxon>
    </lineage>
</organism>
<sequence>MDMAAAAVKTSSWHRAALVQGTHQLDIVGYGALKAVGRIVTSGSFRVGGRDWAVACRFNDRGLADVSLLELAAAGSAVGSVVKAQASFAVEDPGGGGDINEPSLQIGSTSSVGSSVPVPAAVARAMFFGGIGIGDTTKEEQPLRVDGAMLHYIYTDELPPALLLDDDMEAAGQLLVAADLYDLERLRFMCEKALWDSVVRQAQAAGKHQQAAGRAIWALSLVNGRDKCRRLEELCAGYVAGGGAWEAATASDQYRDLKATCPAALFDVLERLVAEQVDLDVQVRGRAARLAPVHHPRAQQRAAGARPRRVHPVRSGAFEVGGHEWRLLYYPSGYYHHDPDHVAVLLQLQLLPTTTDDAVTIQLSGTLKVGGGGEATTSSLLDFSHGYTAGSTGVLTVAHVQSRLVGPDDTLTIECHFELELNKAITATSKKDEEDQHQQLLLQEEIAAPPPSMPWHLSRLLETGLGSDAEKVSRRKKKASSSSAAGDTTSSSSNNKKNLVLWVEGITAVVFGALLHFVYTDELPPLDHLLAASNVNDDSPAARRTRMAGDLLAAVERYQLLERMRPLCENLLCEVITPETAAATLELPRRHARPDLKVFCLHYMSSPGVLTAVAATQAYKDLPAEALRDIVDHMAAAS</sequence>
<dbReference type="InterPro" id="IPR008974">
    <property type="entry name" value="TRAF-like"/>
</dbReference>
<feature type="region of interest" description="Disordered" evidence="3">
    <location>
        <begin position="467"/>
        <end position="493"/>
    </location>
</feature>
<dbReference type="Gene3D" id="3.30.710.10">
    <property type="entry name" value="Potassium Channel Kv1.1, Chain A"/>
    <property type="match status" value="2"/>
</dbReference>
<keyword evidence="6" id="KW-1185">Reference proteome</keyword>
<evidence type="ECO:0000256" key="2">
    <source>
        <dbReference type="ARBA" id="ARBA00010846"/>
    </source>
</evidence>
<dbReference type="InterPro" id="IPR011333">
    <property type="entry name" value="SKP1/BTB/POZ_sf"/>
</dbReference>
<dbReference type="CDD" id="cd00121">
    <property type="entry name" value="MATH"/>
    <property type="match status" value="2"/>
</dbReference>
<comment type="similarity">
    <text evidence="2">Belongs to the Tdpoz family.</text>
</comment>
<evidence type="ECO:0000256" key="1">
    <source>
        <dbReference type="ARBA" id="ARBA00004906"/>
    </source>
</evidence>
<reference evidence="5" key="1">
    <citation type="submission" date="2024-10" db="EMBL/GenBank/DDBJ databases">
        <authorList>
            <person name="Ryan C."/>
        </authorList>
    </citation>
    <scope>NUCLEOTIDE SEQUENCE [LARGE SCALE GENOMIC DNA]</scope>
</reference>
<dbReference type="PANTHER" id="PTHR26379">
    <property type="entry name" value="BTB/POZ AND MATH DOMAIN-CONTAINING PROTEIN 1"/>
    <property type="match status" value="1"/>
</dbReference>
<gene>
    <name evidence="5" type="ORF">URODEC1_LOCUS11271</name>
</gene>
<dbReference type="InterPro" id="IPR002083">
    <property type="entry name" value="MATH/TRAF_dom"/>
</dbReference>
<comment type="pathway">
    <text evidence="1">Protein modification; protein ubiquitination.</text>
</comment>
<evidence type="ECO:0000256" key="3">
    <source>
        <dbReference type="SAM" id="MobiDB-lite"/>
    </source>
</evidence>
<dbReference type="InterPro" id="IPR056423">
    <property type="entry name" value="BACK_BPM_SPOP"/>
</dbReference>
<evidence type="ECO:0000259" key="4">
    <source>
        <dbReference type="Pfam" id="PF24570"/>
    </source>
</evidence>
<dbReference type="SUPFAM" id="SSF49599">
    <property type="entry name" value="TRAF domain-like"/>
    <property type="match status" value="1"/>
</dbReference>
<evidence type="ECO:0000313" key="6">
    <source>
        <dbReference type="Proteomes" id="UP001497457"/>
    </source>
</evidence>
<dbReference type="AlphaFoldDB" id="A0ABC8W933"/>
<feature type="compositionally biased region" description="Low complexity" evidence="3">
    <location>
        <begin position="480"/>
        <end position="493"/>
    </location>
</feature>
<dbReference type="Pfam" id="PF24570">
    <property type="entry name" value="BACK_BPM_SPOP"/>
    <property type="match status" value="1"/>
</dbReference>
<dbReference type="SUPFAM" id="SSF54695">
    <property type="entry name" value="POZ domain"/>
    <property type="match status" value="1"/>
</dbReference>